<accession>L0GXG3</accession>
<keyword evidence="1" id="KW-0812">Transmembrane</keyword>
<evidence type="ECO:0000313" key="4">
    <source>
        <dbReference type="Proteomes" id="UP000010816"/>
    </source>
</evidence>
<evidence type="ECO:0000256" key="1">
    <source>
        <dbReference type="SAM" id="Phobius"/>
    </source>
</evidence>
<reference evidence="3 4" key="1">
    <citation type="submission" date="2011-09" db="EMBL/GenBank/DDBJ databases">
        <title>Complete sequence of chromosome of Thioflavicoccus mobilis 8321.</title>
        <authorList>
            <consortium name="US DOE Joint Genome Institute"/>
            <person name="Lucas S."/>
            <person name="Han J."/>
            <person name="Lapidus A."/>
            <person name="Cheng J.-F."/>
            <person name="Goodwin L."/>
            <person name="Pitluck S."/>
            <person name="Peters L."/>
            <person name="Ovchinnikova G."/>
            <person name="Lu M."/>
            <person name="Detter J.C."/>
            <person name="Han C."/>
            <person name="Tapia R."/>
            <person name="Land M."/>
            <person name="Hauser L."/>
            <person name="Kyrpides N."/>
            <person name="Ivanova N."/>
            <person name="Pagani I."/>
            <person name="Vogl K."/>
            <person name="Liu Z."/>
            <person name="Imhoff J."/>
            <person name="Thiel V."/>
            <person name="Frigaard N.-U."/>
            <person name="Bryant D."/>
            <person name="Woyke T."/>
        </authorList>
    </citation>
    <scope>NUCLEOTIDE SEQUENCE [LARGE SCALE GENOMIC DNA]</scope>
    <source>
        <strain evidence="3 4">8321</strain>
    </source>
</reference>
<dbReference type="RefSeq" id="WP_015280648.1">
    <property type="nucleotide sequence ID" value="NC_019940.1"/>
</dbReference>
<dbReference type="PANTHER" id="PTHR30336:SF4">
    <property type="entry name" value="ENVELOPE BIOGENESIS FACTOR ELYC"/>
    <property type="match status" value="1"/>
</dbReference>
<evidence type="ECO:0000313" key="3">
    <source>
        <dbReference type="EMBL" id="AGA90507.1"/>
    </source>
</evidence>
<keyword evidence="1" id="KW-0472">Membrane</keyword>
<dbReference type="KEGG" id="tmb:Thimo_1733"/>
<organism evidence="3 4">
    <name type="scientific">Thioflavicoccus mobilis 8321</name>
    <dbReference type="NCBI Taxonomy" id="765912"/>
    <lineage>
        <taxon>Bacteria</taxon>
        <taxon>Pseudomonadati</taxon>
        <taxon>Pseudomonadota</taxon>
        <taxon>Gammaproteobacteria</taxon>
        <taxon>Chromatiales</taxon>
        <taxon>Chromatiaceae</taxon>
        <taxon>Thioflavicoccus</taxon>
    </lineage>
</organism>
<protein>
    <recommendedName>
        <fullName evidence="2">DUF218 domain-containing protein</fullName>
    </recommendedName>
</protein>
<gene>
    <name evidence="3" type="ORF">Thimo_1733</name>
</gene>
<dbReference type="EMBL" id="CP003051">
    <property type="protein sequence ID" value="AGA90507.1"/>
    <property type="molecule type" value="Genomic_DNA"/>
</dbReference>
<proteinExistence type="predicted"/>
<dbReference type="eggNOG" id="COG1434">
    <property type="taxonomic scope" value="Bacteria"/>
</dbReference>
<dbReference type="InterPro" id="IPR014729">
    <property type="entry name" value="Rossmann-like_a/b/a_fold"/>
</dbReference>
<dbReference type="PANTHER" id="PTHR30336">
    <property type="entry name" value="INNER MEMBRANE PROTEIN, PROBABLE PERMEASE"/>
    <property type="match status" value="1"/>
</dbReference>
<dbReference type="Gene3D" id="3.40.50.620">
    <property type="entry name" value="HUPs"/>
    <property type="match status" value="1"/>
</dbReference>
<dbReference type="GO" id="GO:0043164">
    <property type="term" value="P:Gram-negative-bacterium-type cell wall biogenesis"/>
    <property type="evidence" value="ECO:0007669"/>
    <property type="project" value="TreeGrafter"/>
</dbReference>
<dbReference type="AlphaFoldDB" id="L0GXG3"/>
<keyword evidence="4" id="KW-1185">Reference proteome</keyword>
<dbReference type="OrthoDB" id="9809813at2"/>
<feature type="domain" description="DUF218" evidence="2">
    <location>
        <begin position="80"/>
        <end position="246"/>
    </location>
</feature>
<dbReference type="HOGENOM" id="CLU_053514_1_1_6"/>
<dbReference type="CDD" id="cd06259">
    <property type="entry name" value="YdcF-like"/>
    <property type="match status" value="1"/>
</dbReference>
<dbReference type="GO" id="GO:0000270">
    <property type="term" value="P:peptidoglycan metabolic process"/>
    <property type="evidence" value="ECO:0007669"/>
    <property type="project" value="TreeGrafter"/>
</dbReference>
<feature type="transmembrane region" description="Helical" evidence="1">
    <location>
        <begin position="12"/>
        <end position="31"/>
    </location>
</feature>
<dbReference type="InterPro" id="IPR003848">
    <property type="entry name" value="DUF218"/>
</dbReference>
<dbReference type="Pfam" id="PF02698">
    <property type="entry name" value="DUF218"/>
    <property type="match status" value="1"/>
</dbReference>
<keyword evidence="1" id="KW-1133">Transmembrane helix</keyword>
<evidence type="ECO:0000259" key="2">
    <source>
        <dbReference type="Pfam" id="PF02698"/>
    </source>
</evidence>
<dbReference type="GO" id="GO:0005886">
    <property type="term" value="C:plasma membrane"/>
    <property type="evidence" value="ECO:0007669"/>
    <property type="project" value="TreeGrafter"/>
</dbReference>
<dbReference type="Proteomes" id="UP000010816">
    <property type="component" value="Chromosome"/>
</dbReference>
<feature type="transmembrane region" description="Helical" evidence="1">
    <location>
        <begin position="38"/>
        <end position="57"/>
    </location>
</feature>
<name>L0GXG3_9GAMM</name>
<sequence length="260" mass="28695">MLYLDKLLAQLAYPLGLSLALCLLALLFFLLDRRRLGGAALAVAIVWLGLWSLPAVSDAARLSLEGRFANRAVTEVPEADVVVVLGGGLGGGPRDWPYPDLGAGADRLWQAARAWHAGKARWVIISGGSMPWQGDRRPEAEAARSFLERLGVPDEVLLSEERSRNTRENALYSAELIRTRGFERVLLVTSALHMPRALATFRAVGIDATPLPADFEVMPEPPHPLRWVPDAQALADSTRALKEYLGLWVYRWRGWAVAER</sequence>
<dbReference type="InterPro" id="IPR051599">
    <property type="entry name" value="Cell_Envelope_Assoc"/>
</dbReference>